<dbReference type="OrthoDB" id="158402at2"/>
<dbReference type="InterPro" id="IPR012187">
    <property type="entry name" value="Disulphide_bond_form_BdbC"/>
</dbReference>
<feature type="transmembrane region" description="Helical" evidence="12">
    <location>
        <begin position="64"/>
        <end position="82"/>
    </location>
</feature>
<keyword evidence="4 12" id="KW-0812">Transmembrane</keyword>
<dbReference type="GO" id="GO:0016020">
    <property type="term" value="C:membrane"/>
    <property type="evidence" value="ECO:0007669"/>
    <property type="project" value="UniProtKB-SubCell"/>
</dbReference>
<dbReference type="EMBL" id="SCWB01000011">
    <property type="protein sequence ID" value="TDM10417.1"/>
    <property type="molecule type" value="Genomic_DNA"/>
</dbReference>
<dbReference type="HAMAP" id="MF_00287">
    <property type="entry name" value="BdbC"/>
    <property type="match status" value="1"/>
</dbReference>
<comment type="similarity">
    <text evidence="2">Belongs to the DsbB family. BdbC subfamily.</text>
</comment>
<sequence>MARNNKLFFIAWVIAIIAMLGSLYFSEIKHFVPCEMCWYQRILMYPLVVILGFAALNEFYPFKYLALTFSVIGLGFSIYHYMEQKIPGFSSMKACVGGVPCNTEYINWAGFITIPFLAGTAFLMITILMLFVKKPVNLID</sequence>
<feature type="transmembrane region" description="Helical" evidence="12">
    <location>
        <begin position="7"/>
        <end position="26"/>
    </location>
</feature>
<evidence type="ECO:0000256" key="10">
    <source>
        <dbReference type="ARBA" id="ARBA00023186"/>
    </source>
</evidence>
<feature type="transmembrane region" description="Helical" evidence="12">
    <location>
        <begin position="38"/>
        <end position="57"/>
    </location>
</feature>
<dbReference type="SUPFAM" id="SSF158442">
    <property type="entry name" value="DsbB-like"/>
    <property type="match status" value="1"/>
</dbReference>
<dbReference type="Proteomes" id="UP000294802">
    <property type="component" value="Unassembled WGS sequence"/>
</dbReference>
<dbReference type="Gene3D" id="1.20.1550.10">
    <property type="entry name" value="DsbB-like"/>
    <property type="match status" value="1"/>
</dbReference>
<dbReference type="GO" id="GO:0006457">
    <property type="term" value="P:protein folding"/>
    <property type="evidence" value="ECO:0007669"/>
    <property type="project" value="InterPro"/>
</dbReference>
<keyword evidence="10" id="KW-0143">Chaperone</keyword>
<keyword evidence="8 12" id="KW-0472">Membrane</keyword>
<evidence type="ECO:0000256" key="3">
    <source>
        <dbReference type="ARBA" id="ARBA00022448"/>
    </source>
</evidence>
<evidence type="ECO:0000256" key="5">
    <source>
        <dbReference type="ARBA" id="ARBA00022982"/>
    </source>
</evidence>
<evidence type="ECO:0000256" key="11">
    <source>
        <dbReference type="ARBA" id="ARBA00023284"/>
    </source>
</evidence>
<evidence type="ECO:0000256" key="1">
    <source>
        <dbReference type="ARBA" id="ARBA00004141"/>
    </source>
</evidence>
<dbReference type="PANTHER" id="PTHR43469:SF1">
    <property type="entry name" value="SPBETA PROPHAGE-DERIVED DISULFIDE BOND FORMATION PROTEIN B"/>
    <property type="match status" value="1"/>
</dbReference>
<gene>
    <name evidence="13" type="ORF">ERX29_07040</name>
</gene>
<evidence type="ECO:0000256" key="4">
    <source>
        <dbReference type="ARBA" id="ARBA00022692"/>
    </source>
</evidence>
<dbReference type="Pfam" id="PF02600">
    <property type="entry name" value="DsbB"/>
    <property type="match status" value="1"/>
</dbReference>
<comment type="caution">
    <text evidence="13">The sequence shown here is derived from an EMBL/GenBank/DDBJ whole genome shotgun (WGS) entry which is preliminary data.</text>
</comment>
<keyword evidence="11" id="KW-0676">Redox-active center</keyword>
<dbReference type="PANTHER" id="PTHR43469">
    <property type="entry name" value="DISULFIDE FORMATION PROTEIN-RELATED"/>
    <property type="match status" value="1"/>
</dbReference>
<evidence type="ECO:0000313" key="14">
    <source>
        <dbReference type="Proteomes" id="UP000294802"/>
    </source>
</evidence>
<keyword evidence="14" id="KW-1185">Reference proteome</keyword>
<keyword evidence="6 12" id="KW-1133">Transmembrane helix</keyword>
<dbReference type="NCBIfam" id="NF002849">
    <property type="entry name" value="PRK03113.1"/>
    <property type="match status" value="1"/>
</dbReference>
<evidence type="ECO:0000256" key="9">
    <source>
        <dbReference type="ARBA" id="ARBA00023157"/>
    </source>
</evidence>
<evidence type="ECO:0000256" key="2">
    <source>
        <dbReference type="ARBA" id="ARBA00007602"/>
    </source>
</evidence>
<dbReference type="PIRSF" id="PIRSF036659">
    <property type="entry name" value="BdbC"/>
    <property type="match status" value="1"/>
</dbReference>
<keyword evidence="5" id="KW-0249">Electron transport</keyword>
<comment type="subcellular location">
    <subcellularLocation>
        <location evidence="1">Membrane</location>
        <topology evidence="1">Multi-pass membrane protein</topology>
    </subcellularLocation>
</comment>
<dbReference type="RefSeq" id="WP_133443999.1">
    <property type="nucleotide sequence ID" value="NZ_SCWB01000011.1"/>
</dbReference>
<dbReference type="AlphaFoldDB" id="A0A4V3BF43"/>
<feature type="transmembrane region" description="Helical" evidence="12">
    <location>
        <begin position="108"/>
        <end position="132"/>
    </location>
</feature>
<protein>
    <submittedName>
        <fullName evidence="13">Disulfide bond formation protein B</fullName>
    </submittedName>
</protein>
<dbReference type="InterPro" id="IPR023380">
    <property type="entry name" value="DsbB-like_sf"/>
</dbReference>
<keyword evidence="9" id="KW-1015">Disulfide bond</keyword>
<reference evidence="13 14" key="1">
    <citation type="submission" date="2019-01" db="EMBL/GenBank/DDBJ databases">
        <title>Draft genome sequences of the type strains of six Macrococcus species.</title>
        <authorList>
            <person name="Mazhar S."/>
            <person name="Altermann E."/>
            <person name="Hill C."/>
            <person name="Mcauliffe O."/>
        </authorList>
    </citation>
    <scope>NUCLEOTIDE SEQUENCE [LARGE SCALE GENOMIC DNA]</scope>
    <source>
        <strain evidence="13 14">CCM4815</strain>
    </source>
</reference>
<evidence type="ECO:0000256" key="8">
    <source>
        <dbReference type="ARBA" id="ARBA00023136"/>
    </source>
</evidence>
<dbReference type="InterPro" id="IPR003752">
    <property type="entry name" value="DiS_bond_form_DsbB/BdbC"/>
</dbReference>
<name>A0A4V3BF43_9STAP</name>
<evidence type="ECO:0000313" key="13">
    <source>
        <dbReference type="EMBL" id="TDM10417.1"/>
    </source>
</evidence>
<organism evidence="13 14">
    <name type="scientific">Macrococcus lamae</name>
    <dbReference type="NCBI Taxonomy" id="198484"/>
    <lineage>
        <taxon>Bacteria</taxon>
        <taxon>Bacillati</taxon>
        <taxon>Bacillota</taxon>
        <taxon>Bacilli</taxon>
        <taxon>Bacillales</taxon>
        <taxon>Staphylococcaceae</taxon>
        <taxon>Macrococcus</taxon>
    </lineage>
</organism>
<evidence type="ECO:0000256" key="7">
    <source>
        <dbReference type="ARBA" id="ARBA00023002"/>
    </source>
</evidence>
<keyword evidence="7" id="KW-0560">Oxidoreductase</keyword>
<keyword evidence="3" id="KW-0813">Transport</keyword>
<dbReference type="GO" id="GO:0015035">
    <property type="term" value="F:protein-disulfide reductase activity"/>
    <property type="evidence" value="ECO:0007669"/>
    <property type="project" value="InterPro"/>
</dbReference>
<evidence type="ECO:0000256" key="12">
    <source>
        <dbReference type="SAM" id="Phobius"/>
    </source>
</evidence>
<accession>A0A4V3BF43</accession>
<evidence type="ECO:0000256" key="6">
    <source>
        <dbReference type="ARBA" id="ARBA00022989"/>
    </source>
</evidence>
<proteinExistence type="inferred from homology"/>